<dbReference type="EMBL" id="CP020991">
    <property type="protein sequence ID" value="AUO18202.1"/>
    <property type="molecule type" value="Genomic_DNA"/>
</dbReference>
<organism evidence="1 2">
    <name type="scientific">Monoglobus pectinilyticus</name>
    <dbReference type="NCBI Taxonomy" id="1981510"/>
    <lineage>
        <taxon>Bacteria</taxon>
        <taxon>Bacillati</taxon>
        <taxon>Bacillota</taxon>
        <taxon>Clostridia</taxon>
        <taxon>Monoglobales</taxon>
        <taxon>Monoglobaceae</taxon>
        <taxon>Monoglobus</taxon>
    </lineage>
</organism>
<dbReference type="Proteomes" id="UP000235589">
    <property type="component" value="Chromosome"/>
</dbReference>
<name>A0A2K9NYS9_9FIRM</name>
<evidence type="ECO:0000313" key="2">
    <source>
        <dbReference type="Proteomes" id="UP000235589"/>
    </source>
</evidence>
<dbReference type="RefSeq" id="WP_102364561.1">
    <property type="nucleotide sequence ID" value="NZ_CP020991.1"/>
</dbReference>
<dbReference type="AlphaFoldDB" id="A0A2K9NYS9"/>
<dbReference type="KEGG" id="mpec:B9O19_00015"/>
<dbReference type="OrthoDB" id="1808294at2"/>
<accession>A0A2K9NYS9</accession>
<sequence>MILMNLKKTIEVYSGAELKAEITADIQPYSGGLAQEEYGLEIETVKRIYCEPCTFLEEGARVALKGENISYTVKYSEHWDDYTMALLNKLPTAVKDESVNVNTGENGASDIYGGGFY</sequence>
<reference evidence="1 2" key="1">
    <citation type="submission" date="2017-04" db="EMBL/GenBank/DDBJ databases">
        <title>Monoglobus pectinilyticus 14 draft genome.</title>
        <authorList>
            <person name="Kim C."/>
            <person name="Rosendale D.I."/>
            <person name="Kelly W.J."/>
            <person name="Tannock G.W."/>
            <person name="Patchett M.L."/>
            <person name="Jordens J.Z."/>
        </authorList>
    </citation>
    <scope>NUCLEOTIDE SEQUENCE [LARGE SCALE GENOMIC DNA]</scope>
    <source>
        <strain evidence="1 2">14</strain>
    </source>
</reference>
<keyword evidence="2" id="KW-1185">Reference proteome</keyword>
<evidence type="ECO:0008006" key="3">
    <source>
        <dbReference type="Google" id="ProtNLM"/>
    </source>
</evidence>
<evidence type="ECO:0000313" key="1">
    <source>
        <dbReference type="EMBL" id="AUO18202.1"/>
    </source>
</evidence>
<protein>
    <recommendedName>
        <fullName evidence="3">Phage protein</fullName>
    </recommendedName>
</protein>
<proteinExistence type="predicted"/>
<gene>
    <name evidence="1" type="ORF">B9O19_00015</name>
</gene>
<dbReference type="GeneID" id="98061449"/>